<dbReference type="OrthoDB" id="1651171at2"/>
<dbReference type="AlphaFoldDB" id="A0A173U0U0"/>
<dbReference type="RefSeq" id="WP_055214427.1">
    <property type="nucleotide sequence ID" value="NZ_CYXO01000010.1"/>
</dbReference>
<proteinExistence type="predicted"/>
<reference evidence="1 2" key="1">
    <citation type="submission" date="2015-09" db="EMBL/GenBank/DDBJ databases">
        <authorList>
            <consortium name="Pathogen Informatics"/>
        </authorList>
    </citation>
    <scope>NUCLEOTIDE SEQUENCE [LARGE SCALE GENOMIC DNA]</scope>
    <source>
        <strain evidence="1 2">2789STDY5834961</strain>
    </source>
</reference>
<sequence length="114" mass="13034">MTLTYRYPVVYFYGDEEEDSEIVQKEGRIEPLKTDKEPYEAIVSAEGYSFHILFGSQMSGMFLCIPGWHMGCELSYLNDIFWNRESISGSDESFGYENATAIAYALKELNELVG</sequence>
<dbReference type="Pfam" id="PF20323">
    <property type="entry name" value="DUF6618"/>
    <property type="match status" value="1"/>
</dbReference>
<dbReference type="InterPro" id="IPR046726">
    <property type="entry name" value="DUF6618"/>
</dbReference>
<name>A0A173U0U0_9FIRM</name>
<organism evidence="1 2">
    <name type="scientific">Dorea longicatena</name>
    <dbReference type="NCBI Taxonomy" id="88431"/>
    <lineage>
        <taxon>Bacteria</taxon>
        <taxon>Bacillati</taxon>
        <taxon>Bacillota</taxon>
        <taxon>Clostridia</taxon>
        <taxon>Lachnospirales</taxon>
        <taxon>Lachnospiraceae</taxon>
        <taxon>Dorea</taxon>
    </lineage>
</organism>
<protein>
    <submittedName>
        <fullName evidence="1">Uncharacterized protein</fullName>
    </submittedName>
</protein>
<dbReference type="EMBL" id="CYXO01000010">
    <property type="protein sequence ID" value="CUN07725.1"/>
    <property type="molecule type" value="Genomic_DNA"/>
</dbReference>
<dbReference type="Proteomes" id="UP000095597">
    <property type="component" value="Unassembled WGS sequence"/>
</dbReference>
<gene>
    <name evidence="1" type="ORF">ERS852573_01814</name>
</gene>
<accession>A0A173U0U0</accession>
<evidence type="ECO:0000313" key="2">
    <source>
        <dbReference type="Proteomes" id="UP000095597"/>
    </source>
</evidence>
<evidence type="ECO:0000313" key="1">
    <source>
        <dbReference type="EMBL" id="CUN07725.1"/>
    </source>
</evidence>